<dbReference type="Pfam" id="PF00696">
    <property type="entry name" value="AA_kinase"/>
    <property type="match status" value="1"/>
</dbReference>
<accession>A0A6S6T9U8</accession>
<dbReference type="InterPro" id="IPR036393">
    <property type="entry name" value="AceGlu_kinase-like_sf"/>
</dbReference>
<organism evidence="6">
    <name type="scientific">uncultured Campylobacterales bacterium</name>
    <dbReference type="NCBI Taxonomy" id="352960"/>
    <lineage>
        <taxon>Bacteria</taxon>
        <taxon>Pseudomonadati</taxon>
        <taxon>Campylobacterota</taxon>
        <taxon>Epsilonproteobacteria</taxon>
        <taxon>Campylobacterales</taxon>
        <taxon>environmental samples</taxon>
    </lineage>
</organism>
<reference evidence="6" key="1">
    <citation type="submission" date="2020-01" db="EMBL/GenBank/DDBJ databases">
        <authorList>
            <person name="Meier V. D."/>
            <person name="Meier V D."/>
        </authorList>
    </citation>
    <scope>NUCLEOTIDE SEQUENCE</scope>
    <source>
        <strain evidence="6">HLG_WM_MAG_12</strain>
    </source>
</reference>
<dbReference type="EC" id="2.7.2.11" evidence="6"/>
<protein>
    <submittedName>
        <fullName evidence="6">Glutamate 5-kinase (EC)</fullName>
        <ecNumber evidence="6">2.7.2.11</ecNumber>
    </submittedName>
</protein>
<dbReference type="InterPro" id="IPR001048">
    <property type="entry name" value="Asp/Glu/Uridylate_kinase"/>
</dbReference>
<keyword evidence="3 6" id="KW-0418">Kinase</keyword>
<dbReference type="GO" id="GO:0004349">
    <property type="term" value="F:glutamate 5-kinase activity"/>
    <property type="evidence" value="ECO:0007669"/>
    <property type="project" value="UniProtKB-EC"/>
</dbReference>
<dbReference type="GO" id="GO:0005829">
    <property type="term" value="C:cytosol"/>
    <property type="evidence" value="ECO:0007669"/>
    <property type="project" value="TreeGrafter"/>
</dbReference>
<gene>
    <name evidence="6" type="ORF">HELGO_WM22748</name>
</gene>
<sequence>MSLYHDKFSKHNIQIAQILMGQAELDSRRSTSHSYNAIKILLKNNVIPIINENDVTSVKELVFGDNDQLAAHITHYFNADMLVILSDIKGYYDKDPKIHSDAKIKKVVTRLSKEELNSNSKSGSKFGTGGIYTKLKAANFLLKRDKEMFLTSGFDLTALEDFLLDDNHTSGTLFRPSLED</sequence>
<evidence type="ECO:0000256" key="4">
    <source>
        <dbReference type="ARBA" id="ARBA00022840"/>
    </source>
</evidence>
<name>A0A6S6T9U8_9BACT</name>
<evidence type="ECO:0000256" key="3">
    <source>
        <dbReference type="ARBA" id="ARBA00022777"/>
    </source>
</evidence>
<keyword evidence="4" id="KW-0067">ATP-binding</keyword>
<evidence type="ECO:0000256" key="2">
    <source>
        <dbReference type="ARBA" id="ARBA00022741"/>
    </source>
</evidence>
<evidence type="ECO:0000313" key="6">
    <source>
        <dbReference type="EMBL" id="CAA6813328.1"/>
    </source>
</evidence>
<dbReference type="EMBL" id="CACVAW010000054">
    <property type="protein sequence ID" value="CAA6813328.1"/>
    <property type="molecule type" value="Genomic_DNA"/>
</dbReference>
<dbReference type="AlphaFoldDB" id="A0A6S6T9U8"/>
<proteinExistence type="predicted"/>
<dbReference type="InterPro" id="IPR001057">
    <property type="entry name" value="Glu/AcGlu_kinase"/>
</dbReference>
<dbReference type="InterPro" id="IPR019797">
    <property type="entry name" value="Glutamate_5-kinase_CS"/>
</dbReference>
<keyword evidence="2" id="KW-0547">Nucleotide-binding</keyword>
<dbReference type="PANTHER" id="PTHR43654:SF3">
    <property type="entry name" value="GLUTAMATE 5-KINASE"/>
    <property type="match status" value="1"/>
</dbReference>
<feature type="domain" description="Aspartate/glutamate/uridylate kinase" evidence="5">
    <location>
        <begin position="2"/>
        <end position="149"/>
    </location>
</feature>
<dbReference type="PRINTS" id="PR00474">
    <property type="entry name" value="GLU5KINASE"/>
</dbReference>
<dbReference type="Gene3D" id="3.40.1160.10">
    <property type="entry name" value="Acetylglutamate kinase-like"/>
    <property type="match status" value="1"/>
</dbReference>
<evidence type="ECO:0000259" key="5">
    <source>
        <dbReference type="Pfam" id="PF00696"/>
    </source>
</evidence>
<dbReference type="SUPFAM" id="SSF53633">
    <property type="entry name" value="Carbamate kinase-like"/>
    <property type="match status" value="1"/>
</dbReference>
<dbReference type="PANTHER" id="PTHR43654">
    <property type="entry name" value="GLUTAMATE 5-KINASE"/>
    <property type="match status" value="1"/>
</dbReference>
<keyword evidence="1 6" id="KW-0808">Transferase</keyword>
<dbReference type="PROSITE" id="PS00902">
    <property type="entry name" value="GLUTAMATE_5_KINASE"/>
    <property type="match status" value="1"/>
</dbReference>
<evidence type="ECO:0000256" key="1">
    <source>
        <dbReference type="ARBA" id="ARBA00022679"/>
    </source>
</evidence>
<dbReference type="GO" id="GO:0005524">
    <property type="term" value="F:ATP binding"/>
    <property type="evidence" value="ECO:0007669"/>
    <property type="project" value="UniProtKB-KW"/>
</dbReference>